<proteinExistence type="predicted"/>
<organism evidence="1 2">
    <name type="scientific">Rubroshorea leprosula</name>
    <dbReference type="NCBI Taxonomy" id="152421"/>
    <lineage>
        <taxon>Eukaryota</taxon>
        <taxon>Viridiplantae</taxon>
        <taxon>Streptophyta</taxon>
        <taxon>Embryophyta</taxon>
        <taxon>Tracheophyta</taxon>
        <taxon>Spermatophyta</taxon>
        <taxon>Magnoliopsida</taxon>
        <taxon>eudicotyledons</taxon>
        <taxon>Gunneridae</taxon>
        <taxon>Pentapetalae</taxon>
        <taxon>rosids</taxon>
        <taxon>malvids</taxon>
        <taxon>Malvales</taxon>
        <taxon>Dipterocarpaceae</taxon>
        <taxon>Rubroshorea</taxon>
    </lineage>
</organism>
<dbReference type="EMBL" id="BPVZ01000208">
    <property type="protein sequence ID" value="GKV46451.1"/>
    <property type="molecule type" value="Genomic_DNA"/>
</dbReference>
<evidence type="ECO:0000313" key="1">
    <source>
        <dbReference type="EMBL" id="GKV46451.1"/>
    </source>
</evidence>
<gene>
    <name evidence="1" type="ORF">SLEP1_g53435</name>
</gene>
<evidence type="ECO:0000313" key="2">
    <source>
        <dbReference type="Proteomes" id="UP001054252"/>
    </source>
</evidence>
<reference evidence="1 2" key="1">
    <citation type="journal article" date="2021" name="Commun. Biol.">
        <title>The genome of Shorea leprosula (Dipterocarpaceae) highlights the ecological relevance of drought in aseasonal tropical rainforests.</title>
        <authorList>
            <person name="Ng K.K.S."/>
            <person name="Kobayashi M.J."/>
            <person name="Fawcett J.A."/>
            <person name="Hatakeyama M."/>
            <person name="Paape T."/>
            <person name="Ng C.H."/>
            <person name="Ang C.C."/>
            <person name="Tnah L.H."/>
            <person name="Lee C.T."/>
            <person name="Nishiyama T."/>
            <person name="Sese J."/>
            <person name="O'Brien M.J."/>
            <person name="Copetti D."/>
            <person name="Mohd Noor M.I."/>
            <person name="Ong R.C."/>
            <person name="Putra M."/>
            <person name="Sireger I.Z."/>
            <person name="Indrioko S."/>
            <person name="Kosugi Y."/>
            <person name="Izuno A."/>
            <person name="Isagi Y."/>
            <person name="Lee S.L."/>
            <person name="Shimizu K.K."/>
        </authorList>
    </citation>
    <scope>NUCLEOTIDE SEQUENCE [LARGE SCALE GENOMIC DNA]</scope>
    <source>
        <strain evidence="1">214</strain>
    </source>
</reference>
<name>A0AAV5MC73_9ROSI</name>
<accession>A0AAV5MC73</accession>
<sequence length="92" mass="10252">MDMRPVNSLLRTLNALRSCRSNGLGFICFAMRSKNRGKLKGTINFSSTIMDLSCAWVMLPPSERMRIPNFDGAILPSPSVSKRVKASFIDKT</sequence>
<dbReference type="AlphaFoldDB" id="A0AAV5MC73"/>
<dbReference type="Proteomes" id="UP001054252">
    <property type="component" value="Unassembled WGS sequence"/>
</dbReference>
<protein>
    <submittedName>
        <fullName evidence="1">Uncharacterized protein</fullName>
    </submittedName>
</protein>
<comment type="caution">
    <text evidence="1">The sequence shown here is derived from an EMBL/GenBank/DDBJ whole genome shotgun (WGS) entry which is preliminary data.</text>
</comment>
<keyword evidence="2" id="KW-1185">Reference proteome</keyword>